<evidence type="ECO:0000256" key="1">
    <source>
        <dbReference type="ARBA" id="ARBA00004540"/>
    </source>
</evidence>
<keyword evidence="12" id="KW-1185">Reference proteome</keyword>
<dbReference type="InterPro" id="IPR006716">
    <property type="entry name" value="ERG2_sigma1_rcpt-like"/>
</dbReference>
<sequence length="334" mass="37429">MFQKYSGKTSVTVHCLRADENLKKIPDGKSVSNDKLISTDDEEMKDPGWVYQKDNSQSLEGTNNQTNLSQPSTITSSTGTVLLQRASVCHSIGLKTIFVGCGTYTAMAFVFTRIVRNVIFAIVIYSLLQYVLRWKSYSISPKVFRQACTAARGSNGISNVNKLRNDLRRSYPMQIIDSEWEAMYGGGLNLRMNILFASITEFVIVFHAPYRTAGFAGWHWLNSTCTVLNGEVVRTAYSAYGGNVEKFEPGQNFRHGEFEKYAYEFAPDSYMACYGRGAVPLSTAWMGMGSLANGDPISFVKLLYIYNNACAHQIKQSLVKTFNYYKSKALKTEL</sequence>
<evidence type="ECO:0000313" key="13">
    <source>
        <dbReference type="WBParaSite" id="sdigi.contig17.g1565.t1"/>
    </source>
</evidence>
<dbReference type="GO" id="GO:0005637">
    <property type="term" value="C:nuclear inner membrane"/>
    <property type="evidence" value="ECO:0007669"/>
    <property type="project" value="UniProtKB-SubCell"/>
</dbReference>
<evidence type="ECO:0000256" key="8">
    <source>
        <dbReference type="ARBA" id="ARBA00022989"/>
    </source>
</evidence>
<name>A0A915PLN7_9BILA</name>
<evidence type="ECO:0000256" key="10">
    <source>
        <dbReference type="ARBA" id="ARBA00033467"/>
    </source>
</evidence>
<evidence type="ECO:0000256" key="3">
    <source>
        <dbReference type="ARBA" id="ARBA00004649"/>
    </source>
</evidence>
<evidence type="ECO:0000256" key="6">
    <source>
        <dbReference type="ARBA" id="ARBA00022692"/>
    </source>
</evidence>
<evidence type="ECO:0000256" key="9">
    <source>
        <dbReference type="ARBA" id="ARBA00023136"/>
    </source>
</evidence>
<dbReference type="GO" id="GO:0005640">
    <property type="term" value="C:nuclear outer membrane"/>
    <property type="evidence" value="ECO:0007669"/>
    <property type="project" value="UniProtKB-SubCell"/>
</dbReference>
<feature type="transmembrane region" description="Helical" evidence="11">
    <location>
        <begin position="114"/>
        <end position="132"/>
    </location>
</feature>
<dbReference type="PANTHER" id="PTHR10868:SF1">
    <property type="entry name" value="SIGMA NON-OPIOID INTRACELLULAR RECEPTOR 1"/>
    <property type="match status" value="1"/>
</dbReference>
<evidence type="ECO:0000256" key="2">
    <source>
        <dbReference type="ARBA" id="ARBA00004586"/>
    </source>
</evidence>
<keyword evidence="6 11" id="KW-0812">Transmembrane</keyword>
<evidence type="ECO:0000256" key="7">
    <source>
        <dbReference type="ARBA" id="ARBA00022824"/>
    </source>
</evidence>
<evidence type="ECO:0000256" key="5">
    <source>
        <dbReference type="ARBA" id="ARBA00020208"/>
    </source>
</evidence>
<proteinExistence type="inferred from homology"/>
<comment type="similarity">
    <text evidence="4">Belongs to the ERG2 family.</text>
</comment>
<protein>
    <recommendedName>
        <fullName evidence="5">Sigma non-opioid intracellular receptor 1</fullName>
    </recommendedName>
    <alternativeName>
        <fullName evidence="10">Sigma 1-type opioid receptor</fullName>
    </alternativeName>
</protein>
<dbReference type="Pfam" id="PF04622">
    <property type="entry name" value="ERG2_Sigma1R"/>
    <property type="match status" value="1"/>
</dbReference>
<dbReference type="PANTHER" id="PTHR10868">
    <property type="entry name" value="SIGMA 1-TYPE OPIOID RECEPTOR-RELATED"/>
    <property type="match status" value="1"/>
</dbReference>
<dbReference type="WBParaSite" id="sdigi.contig17.g1565.t1">
    <property type="protein sequence ID" value="sdigi.contig17.g1565.t1"/>
    <property type="gene ID" value="sdigi.contig17.g1565"/>
</dbReference>
<reference evidence="13" key="1">
    <citation type="submission" date="2022-11" db="UniProtKB">
        <authorList>
            <consortium name="WormBaseParasite"/>
        </authorList>
    </citation>
    <scope>IDENTIFICATION</scope>
</reference>
<keyword evidence="8 11" id="KW-1133">Transmembrane helix</keyword>
<evidence type="ECO:0000256" key="4">
    <source>
        <dbReference type="ARBA" id="ARBA00007141"/>
    </source>
</evidence>
<keyword evidence="7" id="KW-0256">Endoplasmic reticulum</keyword>
<accession>A0A915PLN7</accession>
<comment type="subcellular location">
    <subcellularLocation>
        <location evidence="2">Endoplasmic reticulum membrane</location>
    </subcellularLocation>
    <subcellularLocation>
        <location evidence="1">Nucleus inner membrane</location>
    </subcellularLocation>
    <subcellularLocation>
        <location evidence="3">Nucleus outer membrane</location>
    </subcellularLocation>
</comment>
<dbReference type="GO" id="GO:0005789">
    <property type="term" value="C:endoplasmic reticulum membrane"/>
    <property type="evidence" value="ECO:0007669"/>
    <property type="project" value="UniProtKB-SubCell"/>
</dbReference>
<dbReference type="Proteomes" id="UP000887581">
    <property type="component" value="Unplaced"/>
</dbReference>
<keyword evidence="9 11" id="KW-0472">Membrane</keyword>
<dbReference type="AlphaFoldDB" id="A0A915PLN7"/>
<organism evidence="12 13">
    <name type="scientific">Setaria digitata</name>
    <dbReference type="NCBI Taxonomy" id="48799"/>
    <lineage>
        <taxon>Eukaryota</taxon>
        <taxon>Metazoa</taxon>
        <taxon>Ecdysozoa</taxon>
        <taxon>Nematoda</taxon>
        <taxon>Chromadorea</taxon>
        <taxon>Rhabditida</taxon>
        <taxon>Spirurina</taxon>
        <taxon>Spiruromorpha</taxon>
        <taxon>Filarioidea</taxon>
        <taxon>Setariidae</taxon>
        <taxon>Setaria</taxon>
    </lineage>
</organism>
<evidence type="ECO:0000256" key="11">
    <source>
        <dbReference type="SAM" id="Phobius"/>
    </source>
</evidence>
<evidence type="ECO:0000313" key="12">
    <source>
        <dbReference type="Proteomes" id="UP000887581"/>
    </source>
</evidence>